<keyword evidence="1" id="KW-0472">Membrane</keyword>
<dbReference type="Proteomes" id="UP000177263">
    <property type="component" value="Unassembled WGS sequence"/>
</dbReference>
<comment type="caution">
    <text evidence="2">The sequence shown here is derived from an EMBL/GenBank/DDBJ whole genome shotgun (WGS) entry which is preliminary data.</text>
</comment>
<organism evidence="2 3">
    <name type="scientific">Candidatus Woesebacteria bacterium RIFCSPHIGHO2_01_FULL_41_10</name>
    <dbReference type="NCBI Taxonomy" id="1802500"/>
    <lineage>
        <taxon>Bacteria</taxon>
        <taxon>Candidatus Woeseibacteriota</taxon>
    </lineage>
</organism>
<feature type="transmembrane region" description="Helical" evidence="1">
    <location>
        <begin position="99"/>
        <end position="122"/>
    </location>
</feature>
<reference evidence="2 3" key="1">
    <citation type="journal article" date="2016" name="Nat. Commun.">
        <title>Thousands of microbial genomes shed light on interconnected biogeochemical processes in an aquifer system.</title>
        <authorList>
            <person name="Anantharaman K."/>
            <person name="Brown C.T."/>
            <person name="Hug L.A."/>
            <person name="Sharon I."/>
            <person name="Castelle C.J."/>
            <person name="Probst A.J."/>
            <person name="Thomas B.C."/>
            <person name="Singh A."/>
            <person name="Wilkins M.J."/>
            <person name="Karaoz U."/>
            <person name="Brodie E.L."/>
            <person name="Williams K.H."/>
            <person name="Hubbard S.S."/>
            <person name="Banfield J.F."/>
        </authorList>
    </citation>
    <scope>NUCLEOTIDE SEQUENCE [LARGE SCALE GENOMIC DNA]</scope>
</reference>
<feature type="transmembrane region" description="Helical" evidence="1">
    <location>
        <begin position="74"/>
        <end position="93"/>
    </location>
</feature>
<evidence type="ECO:0000313" key="2">
    <source>
        <dbReference type="EMBL" id="OGM28242.1"/>
    </source>
</evidence>
<name>A0A1F7YLT9_9BACT</name>
<accession>A0A1F7YLT9</accession>
<feature type="transmembrane region" description="Helical" evidence="1">
    <location>
        <begin position="37"/>
        <end position="54"/>
    </location>
</feature>
<keyword evidence="1" id="KW-0812">Transmembrane</keyword>
<protein>
    <submittedName>
        <fullName evidence="2">Uncharacterized protein</fullName>
    </submittedName>
</protein>
<evidence type="ECO:0000313" key="3">
    <source>
        <dbReference type="Proteomes" id="UP000177263"/>
    </source>
</evidence>
<evidence type="ECO:0000256" key="1">
    <source>
        <dbReference type="SAM" id="Phobius"/>
    </source>
</evidence>
<keyword evidence="1" id="KW-1133">Transmembrane helix</keyword>
<feature type="transmembrane region" description="Helical" evidence="1">
    <location>
        <begin position="12"/>
        <end position="31"/>
    </location>
</feature>
<gene>
    <name evidence="2" type="ORF">A2801_04430</name>
</gene>
<dbReference type="EMBL" id="MGGM01000033">
    <property type="protein sequence ID" value="OGM28242.1"/>
    <property type="molecule type" value="Genomic_DNA"/>
</dbReference>
<sequence length="173" mass="19360">MSLFERQLKVFAYAIVLICISFVTGFVLAGYYSNGNISLMLWLLNCAGISLYFAQHTQELTAEDTSLTKEIWQLGAGLLLLTGGVYFVIAKDVAHPLGWLLNGLFSIFAFSSVVTIWLGLFADTSEEKLKRIGPIRIMVPDSEGEIEEIEFDSDDVIAALRDYHAQKRLTDER</sequence>
<dbReference type="AlphaFoldDB" id="A0A1F7YLT9"/>
<proteinExistence type="predicted"/>